<dbReference type="AlphaFoldDB" id="A0A4V6PZ83"/>
<dbReference type="PANTHER" id="PTHR45138">
    <property type="entry name" value="REGULATORY COMPONENTS OF SENSORY TRANSDUCTION SYSTEM"/>
    <property type="match status" value="1"/>
</dbReference>
<dbReference type="SMART" id="SM00304">
    <property type="entry name" value="HAMP"/>
    <property type="match status" value="1"/>
</dbReference>
<dbReference type="SMART" id="SM00267">
    <property type="entry name" value="GGDEF"/>
    <property type="match status" value="1"/>
</dbReference>
<proteinExistence type="predicted"/>
<dbReference type="Gene3D" id="3.30.70.270">
    <property type="match status" value="1"/>
</dbReference>
<dbReference type="InterPro" id="IPR000160">
    <property type="entry name" value="GGDEF_dom"/>
</dbReference>
<dbReference type="EMBL" id="SNZP01000008">
    <property type="protein sequence ID" value="TDR78387.1"/>
    <property type="molecule type" value="Genomic_DNA"/>
</dbReference>
<feature type="domain" description="GGDEF" evidence="5">
    <location>
        <begin position="470"/>
        <end position="603"/>
    </location>
</feature>
<sequence>MRFKPLALQVLQQILLYAVLFWLLVSAVRAGLLFSQGQKHLAEIPDTVNTLYMPLLAQSVWDVELATTQKELASISAINGVESVLLETRLGQRLRYVRPHSDGEHHNIYRLDVHLNHGNRESLGTLTLYVSNTLVQREIANDLISSMAQRVLDFMALALLIVFILRRRFVVPVQQLAQAARAFVPGEPAPAFRLQYPAGVEDEMTQLLASFNAMRASINNHLAERKRYETALKQARDELASRVEERTARLDRLLNFQQLISAVSSRFINIPLDEIDGAMEQTLAQIGTFMEVDRCYLIGVDQLQVVSMVHEWQAAGIAPGAEGLDFAPLSSRPALFATLLREGVLNIPNCRQIPSFGHTQTQCDIQSLLMIRIDYLDQPVGVFGCDMVHSPRQWQDEEQLLVRLLGDMFANMIIRRQQLHALSDTQQQLEEANAHLARMALSDSLTGLANRRHFDEEKRQAFDKARRKGAPFALIMLDIDFFKEYNDHYGHQAGDQCLQRLAALLTSLFTYPGELPARIGGEEFAVLLPGIDYQGALKRAEALRQAVWDLNMPHANSRIADRVTVSLGAIAMDPGLHSGVEQMIADADAALYRAKASGRNCIG</sequence>
<keyword evidence="3" id="KW-0175">Coiled coil</keyword>
<evidence type="ECO:0000259" key="4">
    <source>
        <dbReference type="PROSITE" id="PS50885"/>
    </source>
</evidence>
<dbReference type="PANTHER" id="PTHR45138:SF9">
    <property type="entry name" value="DIGUANYLATE CYCLASE DGCM-RELATED"/>
    <property type="match status" value="1"/>
</dbReference>
<dbReference type="InterPro" id="IPR029016">
    <property type="entry name" value="GAF-like_dom_sf"/>
</dbReference>
<comment type="caution">
    <text evidence="6">The sequence shown here is derived from an EMBL/GenBank/DDBJ whole genome shotgun (WGS) entry which is preliminary data.</text>
</comment>
<dbReference type="InterPro" id="IPR029787">
    <property type="entry name" value="Nucleotide_cyclase"/>
</dbReference>
<dbReference type="GO" id="GO:0043709">
    <property type="term" value="P:cell adhesion involved in single-species biofilm formation"/>
    <property type="evidence" value="ECO:0007669"/>
    <property type="project" value="TreeGrafter"/>
</dbReference>
<evidence type="ECO:0000256" key="1">
    <source>
        <dbReference type="ARBA" id="ARBA00012528"/>
    </source>
</evidence>
<dbReference type="Gene3D" id="3.30.450.40">
    <property type="match status" value="1"/>
</dbReference>
<dbReference type="InterPro" id="IPR003660">
    <property type="entry name" value="HAMP_dom"/>
</dbReference>
<reference evidence="6 7" key="1">
    <citation type="submission" date="2019-03" db="EMBL/GenBank/DDBJ databases">
        <title>Genomic Encyclopedia of Type Strains, Phase III (KMG-III): the genomes of soil and plant-associated and newly described type strains.</title>
        <authorList>
            <person name="Whitman W."/>
        </authorList>
    </citation>
    <scope>NUCLEOTIDE SEQUENCE [LARGE SCALE GENOMIC DNA]</scope>
    <source>
        <strain evidence="6 7">CECT 8976</strain>
    </source>
</reference>
<dbReference type="GO" id="GO:1902201">
    <property type="term" value="P:negative regulation of bacterial-type flagellum-dependent cell motility"/>
    <property type="evidence" value="ECO:0007669"/>
    <property type="project" value="TreeGrafter"/>
</dbReference>
<evidence type="ECO:0000256" key="3">
    <source>
        <dbReference type="SAM" id="Coils"/>
    </source>
</evidence>
<dbReference type="GO" id="GO:0005886">
    <property type="term" value="C:plasma membrane"/>
    <property type="evidence" value="ECO:0007669"/>
    <property type="project" value="TreeGrafter"/>
</dbReference>
<dbReference type="InterPro" id="IPR043128">
    <property type="entry name" value="Rev_trsase/Diguanyl_cyclase"/>
</dbReference>
<dbReference type="Proteomes" id="UP000295611">
    <property type="component" value="Unassembled WGS sequence"/>
</dbReference>
<dbReference type="InterPro" id="IPR050469">
    <property type="entry name" value="Diguanylate_Cyclase"/>
</dbReference>
<keyword evidence="7" id="KW-1185">Reference proteome</keyword>
<dbReference type="NCBIfam" id="TIGR00254">
    <property type="entry name" value="GGDEF"/>
    <property type="match status" value="1"/>
</dbReference>
<organism evidence="6 7">
    <name type="scientific">Paludibacterium purpuratum</name>
    <dbReference type="NCBI Taxonomy" id="1144873"/>
    <lineage>
        <taxon>Bacteria</taxon>
        <taxon>Pseudomonadati</taxon>
        <taxon>Pseudomonadota</taxon>
        <taxon>Betaproteobacteria</taxon>
        <taxon>Neisseriales</taxon>
        <taxon>Chromobacteriaceae</taxon>
        <taxon>Paludibacterium</taxon>
    </lineage>
</organism>
<dbReference type="Pfam" id="PF00990">
    <property type="entry name" value="GGDEF"/>
    <property type="match status" value="1"/>
</dbReference>
<dbReference type="FunFam" id="3.30.70.270:FF:000001">
    <property type="entry name" value="Diguanylate cyclase domain protein"/>
    <property type="match status" value="1"/>
</dbReference>
<comment type="catalytic activity">
    <reaction evidence="2">
        <text>2 GTP = 3',3'-c-di-GMP + 2 diphosphate</text>
        <dbReference type="Rhea" id="RHEA:24898"/>
        <dbReference type="ChEBI" id="CHEBI:33019"/>
        <dbReference type="ChEBI" id="CHEBI:37565"/>
        <dbReference type="ChEBI" id="CHEBI:58805"/>
        <dbReference type="EC" id="2.7.7.65"/>
    </reaction>
</comment>
<evidence type="ECO:0000256" key="2">
    <source>
        <dbReference type="ARBA" id="ARBA00034247"/>
    </source>
</evidence>
<dbReference type="EC" id="2.7.7.65" evidence="1"/>
<evidence type="ECO:0000313" key="7">
    <source>
        <dbReference type="Proteomes" id="UP000295611"/>
    </source>
</evidence>
<dbReference type="PROSITE" id="PS50887">
    <property type="entry name" value="GGDEF"/>
    <property type="match status" value="1"/>
</dbReference>
<accession>A0A4V6PZ83</accession>
<dbReference type="SUPFAM" id="SSF55073">
    <property type="entry name" value="Nucleotide cyclase"/>
    <property type="match status" value="1"/>
</dbReference>
<gene>
    <name evidence="6" type="ORF">DFP86_108105</name>
</gene>
<dbReference type="Pfam" id="PF01590">
    <property type="entry name" value="GAF"/>
    <property type="match status" value="1"/>
</dbReference>
<dbReference type="OrthoDB" id="9813903at2"/>
<dbReference type="GO" id="GO:0052621">
    <property type="term" value="F:diguanylate cyclase activity"/>
    <property type="evidence" value="ECO:0007669"/>
    <property type="project" value="UniProtKB-EC"/>
</dbReference>
<dbReference type="Pfam" id="PF00672">
    <property type="entry name" value="HAMP"/>
    <property type="match status" value="1"/>
</dbReference>
<dbReference type="SMART" id="SM00065">
    <property type="entry name" value="GAF"/>
    <property type="match status" value="1"/>
</dbReference>
<dbReference type="CDD" id="cd01949">
    <property type="entry name" value="GGDEF"/>
    <property type="match status" value="1"/>
</dbReference>
<feature type="coiled-coil region" evidence="3">
    <location>
        <begin position="218"/>
        <end position="245"/>
    </location>
</feature>
<dbReference type="Gene3D" id="6.10.340.10">
    <property type="match status" value="1"/>
</dbReference>
<feature type="domain" description="HAMP" evidence="4">
    <location>
        <begin position="167"/>
        <end position="223"/>
    </location>
</feature>
<dbReference type="CDD" id="cd06225">
    <property type="entry name" value="HAMP"/>
    <property type="match status" value="1"/>
</dbReference>
<evidence type="ECO:0000313" key="6">
    <source>
        <dbReference type="EMBL" id="TDR78387.1"/>
    </source>
</evidence>
<protein>
    <recommendedName>
        <fullName evidence="1">diguanylate cyclase</fullName>
        <ecNumber evidence="1">2.7.7.65</ecNumber>
    </recommendedName>
</protein>
<name>A0A4V6PZ83_9NEIS</name>
<dbReference type="GO" id="GO:0007165">
    <property type="term" value="P:signal transduction"/>
    <property type="evidence" value="ECO:0007669"/>
    <property type="project" value="InterPro"/>
</dbReference>
<dbReference type="SUPFAM" id="SSF55781">
    <property type="entry name" value="GAF domain-like"/>
    <property type="match status" value="1"/>
</dbReference>
<evidence type="ECO:0000259" key="5">
    <source>
        <dbReference type="PROSITE" id="PS50887"/>
    </source>
</evidence>
<dbReference type="RefSeq" id="WP_133681144.1">
    <property type="nucleotide sequence ID" value="NZ_SNZP01000008.1"/>
</dbReference>
<dbReference type="PROSITE" id="PS50885">
    <property type="entry name" value="HAMP"/>
    <property type="match status" value="1"/>
</dbReference>
<dbReference type="InterPro" id="IPR003018">
    <property type="entry name" value="GAF"/>
</dbReference>